<protein>
    <submittedName>
        <fullName evidence="1 2">Uncharacterized protein</fullName>
    </submittedName>
</protein>
<dbReference type="EMBL" id="DS923699">
    <property type="protein sequence ID" value="EEC17443.1"/>
    <property type="molecule type" value="Genomic_DNA"/>
</dbReference>
<evidence type="ECO:0000313" key="2">
    <source>
        <dbReference type="EnsemblMetazoa" id="ISCW011946-PA"/>
    </source>
</evidence>
<dbReference type="HOGENOM" id="CLU_2226091_0_0_1"/>
<dbReference type="VEuPathDB" id="VectorBase:ISCI011946"/>
<reference evidence="2" key="2">
    <citation type="submission" date="2020-05" db="UniProtKB">
        <authorList>
            <consortium name="EnsemblMetazoa"/>
        </authorList>
    </citation>
    <scope>IDENTIFICATION</scope>
    <source>
        <strain evidence="2">wikel</strain>
    </source>
</reference>
<keyword evidence="3" id="KW-1185">Reference proteome</keyword>
<dbReference type="AlphaFoldDB" id="B7QF21"/>
<dbReference type="Proteomes" id="UP000001555">
    <property type="component" value="Unassembled WGS sequence"/>
</dbReference>
<dbReference type="EMBL" id="ABJB010026703">
    <property type="status" value="NOT_ANNOTATED_CDS"/>
    <property type="molecule type" value="Genomic_DNA"/>
</dbReference>
<gene>
    <name evidence="1" type="ORF">IscW_ISCW011946</name>
</gene>
<evidence type="ECO:0000313" key="3">
    <source>
        <dbReference type="Proteomes" id="UP000001555"/>
    </source>
</evidence>
<sequence length="106" mass="12331">MMCACMCIVSQRVFLFVFAHVYRMLFQLGYSLSALQFEEGFCHILGCRKATLLFETNPPLCKSPKEQVTKHCRRRKGWSRMLLQDKPSEYPIAERAMPCLCSRSVM</sequence>
<evidence type="ECO:0000313" key="1">
    <source>
        <dbReference type="EMBL" id="EEC17443.1"/>
    </source>
</evidence>
<accession>B7QF21</accession>
<dbReference type="VEuPathDB" id="VectorBase:ISCW011946"/>
<dbReference type="PaxDb" id="6945-B7QF21"/>
<dbReference type="EnsemblMetazoa" id="ISCW011946-RA">
    <property type="protein sequence ID" value="ISCW011946-PA"/>
    <property type="gene ID" value="ISCW011946"/>
</dbReference>
<proteinExistence type="predicted"/>
<dbReference type="InParanoid" id="B7QF21"/>
<name>B7QF21_IXOSC</name>
<reference evidence="1 3" key="1">
    <citation type="submission" date="2008-03" db="EMBL/GenBank/DDBJ databases">
        <title>Annotation of Ixodes scapularis.</title>
        <authorList>
            <consortium name="Ixodes scapularis Genome Project Consortium"/>
            <person name="Caler E."/>
            <person name="Hannick L.I."/>
            <person name="Bidwell S."/>
            <person name="Joardar V."/>
            <person name="Thiagarajan M."/>
            <person name="Amedeo P."/>
            <person name="Galinsky K.J."/>
            <person name="Schobel S."/>
            <person name="Inman J."/>
            <person name="Hostetler J."/>
            <person name="Miller J."/>
            <person name="Hammond M."/>
            <person name="Megy K."/>
            <person name="Lawson D."/>
            <person name="Kodira C."/>
            <person name="Sutton G."/>
            <person name="Meyer J."/>
            <person name="Hill C.A."/>
            <person name="Birren B."/>
            <person name="Nene V."/>
            <person name="Collins F."/>
            <person name="Alarcon-Chaidez F."/>
            <person name="Wikel S."/>
            <person name="Strausberg R."/>
        </authorList>
    </citation>
    <scope>NUCLEOTIDE SEQUENCE [LARGE SCALE GENOMIC DNA]</scope>
    <source>
        <strain evidence="3">Wikel</strain>
        <strain evidence="1">Wikel colony</strain>
    </source>
</reference>
<organism>
    <name type="scientific">Ixodes scapularis</name>
    <name type="common">Black-legged tick</name>
    <name type="synonym">Deer tick</name>
    <dbReference type="NCBI Taxonomy" id="6945"/>
    <lineage>
        <taxon>Eukaryota</taxon>
        <taxon>Metazoa</taxon>
        <taxon>Ecdysozoa</taxon>
        <taxon>Arthropoda</taxon>
        <taxon>Chelicerata</taxon>
        <taxon>Arachnida</taxon>
        <taxon>Acari</taxon>
        <taxon>Parasitiformes</taxon>
        <taxon>Ixodida</taxon>
        <taxon>Ixodoidea</taxon>
        <taxon>Ixodidae</taxon>
        <taxon>Ixodinae</taxon>
        <taxon>Ixodes</taxon>
    </lineage>
</organism>